<keyword evidence="3" id="KW-0804">Transcription</keyword>
<dbReference type="Pfam" id="PF12833">
    <property type="entry name" value="HTH_18"/>
    <property type="match status" value="1"/>
</dbReference>
<protein>
    <submittedName>
        <fullName evidence="5">AraC family transcriptional regulator</fullName>
    </submittedName>
</protein>
<dbReference type="Gene3D" id="1.10.10.60">
    <property type="entry name" value="Homeodomain-like"/>
    <property type="match status" value="1"/>
</dbReference>
<accession>A0A511XK96</accession>
<gene>
    <name evidence="5" type="ORF">AOE01nite_15940</name>
</gene>
<keyword evidence="1" id="KW-0805">Transcription regulation</keyword>
<dbReference type="GO" id="GO:0003700">
    <property type="term" value="F:DNA-binding transcription factor activity"/>
    <property type="evidence" value="ECO:0007669"/>
    <property type="project" value="InterPro"/>
</dbReference>
<keyword evidence="6" id="KW-1185">Reference proteome</keyword>
<evidence type="ECO:0000313" key="5">
    <source>
        <dbReference type="EMBL" id="GEN63370.1"/>
    </source>
</evidence>
<dbReference type="RefSeq" id="WP_242012000.1">
    <property type="nucleotide sequence ID" value="NZ_BJYG01000019.1"/>
</dbReference>
<dbReference type="SMART" id="SM00342">
    <property type="entry name" value="HTH_ARAC"/>
    <property type="match status" value="1"/>
</dbReference>
<dbReference type="EMBL" id="BJYG01000019">
    <property type="protein sequence ID" value="GEN63370.1"/>
    <property type="molecule type" value="Genomic_DNA"/>
</dbReference>
<proteinExistence type="predicted"/>
<dbReference type="InterPro" id="IPR009057">
    <property type="entry name" value="Homeodomain-like_sf"/>
</dbReference>
<comment type="caution">
    <text evidence="5">The sequence shown here is derived from an EMBL/GenBank/DDBJ whole genome shotgun (WGS) entry which is preliminary data.</text>
</comment>
<reference evidence="5 6" key="1">
    <citation type="submission" date="2019-07" db="EMBL/GenBank/DDBJ databases">
        <title>Whole genome shotgun sequence of Acetobacter oeni NBRC 105207.</title>
        <authorList>
            <person name="Hosoyama A."/>
            <person name="Uohara A."/>
            <person name="Ohji S."/>
            <person name="Ichikawa N."/>
        </authorList>
    </citation>
    <scope>NUCLEOTIDE SEQUENCE [LARGE SCALE GENOMIC DNA]</scope>
    <source>
        <strain evidence="5 6">NBRC 105207</strain>
    </source>
</reference>
<organism evidence="5 6">
    <name type="scientific">Acetobacter oeni</name>
    <dbReference type="NCBI Taxonomy" id="304077"/>
    <lineage>
        <taxon>Bacteria</taxon>
        <taxon>Pseudomonadati</taxon>
        <taxon>Pseudomonadota</taxon>
        <taxon>Alphaproteobacteria</taxon>
        <taxon>Acetobacterales</taxon>
        <taxon>Acetobacteraceae</taxon>
        <taxon>Acetobacter</taxon>
    </lineage>
</organism>
<dbReference type="GO" id="GO:0000976">
    <property type="term" value="F:transcription cis-regulatory region binding"/>
    <property type="evidence" value="ECO:0007669"/>
    <property type="project" value="TreeGrafter"/>
</dbReference>
<dbReference type="InterPro" id="IPR018060">
    <property type="entry name" value="HTH_AraC"/>
</dbReference>
<dbReference type="InterPro" id="IPR020449">
    <property type="entry name" value="Tscrpt_reg_AraC-type_HTH"/>
</dbReference>
<evidence type="ECO:0000256" key="3">
    <source>
        <dbReference type="ARBA" id="ARBA00023163"/>
    </source>
</evidence>
<evidence type="ECO:0000256" key="2">
    <source>
        <dbReference type="ARBA" id="ARBA00023125"/>
    </source>
</evidence>
<dbReference type="Pfam" id="PF12625">
    <property type="entry name" value="Arabinose_bd"/>
    <property type="match status" value="1"/>
</dbReference>
<keyword evidence="2" id="KW-0238">DNA-binding</keyword>
<dbReference type="PRINTS" id="PR00032">
    <property type="entry name" value="HTHARAC"/>
</dbReference>
<dbReference type="GO" id="GO:0005829">
    <property type="term" value="C:cytosol"/>
    <property type="evidence" value="ECO:0007669"/>
    <property type="project" value="TreeGrafter"/>
</dbReference>
<dbReference type="InterPro" id="IPR032687">
    <property type="entry name" value="AraC-type_N"/>
</dbReference>
<evidence type="ECO:0000259" key="4">
    <source>
        <dbReference type="PROSITE" id="PS01124"/>
    </source>
</evidence>
<dbReference type="PANTHER" id="PTHR47894">
    <property type="entry name" value="HTH-TYPE TRANSCRIPTIONAL REGULATOR GADX"/>
    <property type="match status" value="1"/>
</dbReference>
<dbReference type="PANTHER" id="PTHR47894:SF4">
    <property type="entry name" value="HTH-TYPE TRANSCRIPTIONAL REGULATOR GADX"/>
    <property type="match status" value="1"/>
</dbReference>
<feature type="domain" description="HTH araC/xylS-type" evidence="4">
    <location>
        <begin position="244"/>
        <end position="342"/>
    </location>
</feature>
<dbReference type="AlphaFoldDB" id="A0A511XK96"/>
<dbReference type="Proteomes" id="UP000321746">
    <property type="component" value="Unassembled WGS sequence"/>
</dbReference>
<dbReference type="SUPFAM" id="SSF46689">
    <property type="entry name" value="Homeodomain-like"/>
    <property type="match status" value="1"/>
</dbReference>
<evidence type="ECO:0000256" key="1">
    <source>
        <dbReference type="ARBA" id="ARBA00023015"/>
    </source>
</evidence>
<evidence type="ECO:0000313" key="6">
    <source>
        <dbReference type="Proteomes" id="UP000321746"/>
    </source>
</evidence>
<dbReference type="PROSITE" id="PS01124">
    <property type="entry name" value="HTH_ARAC_FAMILY_2"/>
    <property type="match status" value="1"/>
</dbReference>
<sequence>MTPERPENRSSVLAAAMTGAGSFIRRQGCDETVIARAVGLDIVDDLSPTAALQLSDYCALFEELARQSGYCESGLVYGRQFRPDMLGLIGFIALASPTLANAVENLATLFPWHQHNTHTRLVRTESGLRLEYQITDPAIVARRQDAELTMGMFCNVFRHVLGSDWAPDAIWLEHARHAPVSAYDDAFAAPVQFRCGMNAVLFTEEQLEIPMPGANVALLAVLRESLLSLAHNPATPERSTNLLSRVRKEIRRTLPHGAIKLPALADTLGVPRWTLQRRLDDLGVTYTDLVDGTRRAMATDYLRQKTMPVGEIAFLLGYSEVSAFSRAFRKWYGISPQAFRQQQAK</sequence>
<name>A0A511XK96_9PROT</name>